<dbReference type="RefSeq" id="XP_018134738.1">
    <property type="nucleotide sequence ID" value="XM_018270207.2"/>
</dbReference>
<evidence type="ECO:0000256" key="1">
    <source>
        <dbReference type="SAM" id="MobiDB-lite"/>
    </source>
</evidence>
<reference evidence="2 3" key="1">
    <citation type="submission" date="2016-03" db="EMBL/GenBank/DDBJ databases">
        <title>Comparative genomics of Pseudogymnoascus destructans, the fungus causing white-nose syndrome of bats.</title>
        <authorList>
            <person name="Palmer J.M."/>
            <person name="Drees K.P."/>
            <person name="Foster J.T."/>
            <person name="Lindner D.L."/>
        </authorList>
    </citation>
    <scope>NUCLEOTIDE SEQUENCE [LARGE SCALE GENOMIC DNA]</scope>
    <source>
        <strain evidence="2 3">UAMH 10579</strain>
    </source>
</reference>
<evidence type="ECO:0000313" key="2">
    <source>
        <dbReference type="EMBL" id="OBU01006.1"/>
    </source>
</evidence>
<evidence type="ECO:0000313" key="3">
    <source>
        <dbReference type="Proteomes" id="UP000091956"/>
    </source>
</evidence>
<sequence length="299" mass="33327">MPRATRSSQAAGVRAIVEPIASFYALLSTFPYLPASDILTPPAAGWPLADIVNFRKLGKTDLVVEVLKHLPYIRTDGDRGWRLGYDDTKPITYVKVPGTTTEEGSGGCKLAGLEDGVDHAVLWDMGLEPHGQKLDSHVVALTNGWQYGAWLLLDTEAGTITDFSLLGGISSSIRCPQSDRDAGLVWKHFPSKPTKEFFKDWEKKYTSLEWILIQDKNGRETGEIFSQKRVGTASKDLAEIQRIFMDYGWGSTDFRKEECRKALSEWGKARGQRIVAEHDKLVRANRSPSPPDPLDEFSD</sequence>
<accession>A0A2P2SVZ1</accession>
<feature type="region of interest" description="Disordered" evidence="1">
    <location>
        <begin position="279"/>
        <end position="299"/>
    </location>
</feature>
<organism evidence="2 3">
    <name type="scientific">Pseudogymnoascus verrucosus</name>
    <dbReference type="NCBI Taxonomy" id="342668"/>
    <lineage>
        <taxon>Eukaryota</taxon>
        <taxon>Fungi</taxon>
        <taxon>Dikarya</taxon>
        <taxon>Ascomycota</taxon>
        <taxon>Pezizomycotina</taxon>
        <taxon>Leotiomycetes</taxon>
        <taxon>Thelebolales</taxon>
        <taxon>Thelebolaceae</taxon>
        <taxon>Pseudogymnoascus</taxon>
    </lineage>
</organism>
<name>A0A2P2SVZ1_9PEZI</name>
<dbReference type="EMBL" id="KV460207">
    <property type="protein sequence ID" value="OBU01006.1"/>
    <property type="molecule type" value="Genomic_DNA"/>
</dbReference>
<dbReference type="STRING" id="342668.A0A2P2SVZ1"/>
<protein>
    <submittedName>
        <fullName evidence="2">Uncharacterized protein</fullName>
    </submittedName>
</protein>
<dbReference type="Proteomes" id="UP000091956">
    <property type="component" value="Unassembled WGS sequence"/>
</dbReference>
<gene>
    <name evidence="2" type="ORF">VE01_00679</name>
</gene>
<proteinExistence type="predicted"/>
<dbReference type="GeneID" id="28834065"/>
<keyword evidence="3" id="KW-1185">Reference proteome</keyword>
<reference evidence="3" key="2">
    <citation type="journal article" date="2018" name="Nat. Commun.">
        <title>Extreme sensitivity to ultraviolet light in the fungal pathogen causing white-nose syndrome of bats.</title>
        <authorList>
            <person name="Palmer J.M."/>
            <person name="Drees K.P."/>
            <person name="Foster J.T."/>
            <person name="Lindner D.L."/>
        </authorList>
    </citation>
    <scope>NUCLEOTIDE SEQUENCE [LARGE SCALE GENOMIC DNA]</scope>
    <source>
        <strain evidence="3">UAMH 10579</strain>
    </source>
</reference>
<dbReference type="OrthoDB" id="5343383at2759"/>
<dbReference type="AlphaFoldDB" id="A0A2P2SVZ1"/>